<dbReference type="OrthoDB" id="17415at2759"/>
<evidence type="ECO:0000256" key="8">
    <source>
        <dbReference type="SAM" id="MobiDB-lite"/>
    </source>
</evidence>
<keyword evidence="3 7" id="KW-0489">Methyltransferase</keyword>
<dbReference type="Gene3D" id="3.40.50.12710">
    <property type="match status" value="1"/>
</dbReference>
<dbReference type="Pfam" id="PF02636">
    <property type="entry name" value="Methyltransf_28"/>
    <property type="match status" value="1"/>
</dbReference>
<comment type="caution">
    <text evidence="9">The sequence shown here is derived from an EMBL/GenBank/DDBJ whole genome shotgun (WGS) entry which is preliminary data.</text>
</comment>
<feature type="compositionally biased region" description="Basic and acidic residues" evidence="8">
    <location>
        <begin position="1"/>
        <end position="22"/>
    </location>
</feature>
<dbReference type="InterPro" id="IPR038375">
    <property type="entry name" value="NDUFAF7_sf"/>
</dbReference>
<dbReference type="InterPro" id="IPR003788">
    <property type="entry name" value="NDUFAF7"/>
</dbReference>
<comment type="catalytic activity">
    <reaction evidence="6 7">
        <text>L-arginyl-[protein] + 2 S-adenosyl-L-methionine = N(omega),N(omega)'-dimethyl-L-arginyl-[protein] + 2 S-adenosyl-L-homocysteine + 2 H(+)</text>
        <dbReference type="Rhea" id="RHEA:48108"/>
        <dbReference type="Rhea" id="RHEA-COMP:10532"/>
        <dbReference type="Rhea" id="RHEA-COMP:11992"/>
        <dbReference type="ChEBI" id="CHEBI:15378"/>
        <dbReference type="ChEBI" id="CHEBI:29965"/>
        <dbReference type="ChEBI" id="CHEBI:57856"/>
        <dbReference type="ChEBI" id="CHEBI:59789"/>
        <dbReference type="ChEBI" id="CHEBI:88221"/>
        <dbReference type="EC" id="2.1.1.320"/>
    </reaction>
</comment>
<dbReference type="GO" id="GO:0032259">
    <property type="term" value="P:methylation"/>
    <property type="evidence" value="ECO:0007669"/>
    <property type="project" value="UniProtKB-KW"/>
</dbReference>
<evidence type="ECO:0000256" key="7">
    <source>
        <dbReference type="RuleBase" id="RU364114"/>
    </source>
</evidence>
<evidence type="ECO:0000313" key="9">
    <source>
        <dbReference type="EMBL" id="CDO52919.1"/>
    </source>
</evidence>
<dbReference type="GO" id="GO:0035243">
    <property type="term" value="F:protein-arginine omega-N symmetric methyltransferase activity"/>
    <property type="evidence" value="ECO:0007669"/>
    <property type="project" value="UniProtKB-EC"/>
</dbReference>
<comment type="similarity">
    <text evidence="2 7">Belongs to the NDUFAF7 family.</text>
</comment>
<dbReference type="SUPFAM" id="SSF53335">
    <property type="entry name" value="S-adenosyl-L-methionine-dependent methyltransferases"/>
    <property type="match status" value="1"/>
</dbReference>
<evidence type="ECO:0000256" key="5">
    <source>
        <dbReference type="ARBA" id="ARBA00023128"/>
    </source>
</evidence>
<dbReference type="GO" id="GO:0005739">
    <property type="term" value="C:mitochondrion"/>
    <property type="evidence" value="ECO:0007669"/>
    <property type="project" value="UniProtKB-SubCell"/>
</dbReference>
<feature type="region of interest" description="Disordered" evidence="8">
    <location>
        <begin position="1"/>
        <end position="25"/>
    </location>
</feature>
<dbReference type="InterPro" id="IPR029063">
    <property type="entry name" value="SAM-dependent_MTases_sf"/>
</dbReference>
<dbReference type="EC" id="2.1.1.320" evidence="7"/>
<proteinExistence type="inferred from homology"/>
<dbReference type="Proteomes" id="UP000242525">
    <property type="component" value="Unassembled WGS sequence"/>
</dbReference>
<keyword evidence="4 7" id="KW-0808">Transferase</keyword>
<dbReference type="PANTHER" id="PTHR12049:SF5">
    <property type="entry name" value="PROTEIN ARGININE METHYLTRANSFERASE NDUFAF7 HOMOLOG, MITOCHONDRIAL"/>
    <property type="match status" value="1"/>
</dbReference>
<sequence>MSLLRKLKENAMQDPHDEDKNMKSFKHNYSINPDTYSYTTDLNRENFDRFPLVTASRLAKRTERPRNVRMTSKEFIDDSLYHPVYGYFTKEVEIFTPKKPFSYNEIKDEEEFMTKWTEEYKRYETTSAKKLPQTRAQKSTSKASRQLWHTPTELFKPYYGEALARYLLVNYKLSLYPYCDLTIYEMGGGNGTLMLNILDYIRDTQPDVYARTKYRIIEISSNLASKQQNNLKSLASSRGHLSKVEIINKSIFDWDQQVLEPCFFIALEVFDNFSHDVIRYDNNTLQPYQGNVVIDGNGDFQEIFSPDLDPWARKFLQLREEIGGPVANWKLGFHPLAQPKLLRTLKNTLYPFRGNLSDPEYIPTRYLEFLHVLKDKFPEHRLLTSDFTHLPDTSPGYNSPVVQTVLDDIMVPVPSYMVLQGFFDILFPTDFELAAELYRVVCNKLIKTDTHHDFLEQWAELESTMTKKGENPMLSFYQNAAFMYS</sequence>
<evidence type="ECO:0000256" key="4">
    <source>
        <dbReference type="ARBA" id="ARBA00022679"/>
    </source>
</evidence>
<accession>A0A0J9X6S4</accession>
<dbReference type="STRING" id="1173061.A0A0J9X6S4"/>
<dbReference type="EMBL" id="CCBN010000004">
    <property type="protein sequence ID" value="CDO52919.1"/>
    <property type="molecule type" value="Genomic_DNA"/>
</dbReference>
<evidence type="ECO:0000256" key="1">
    <source>
        <dbReference type="ARBA" id="ARBA00004173"/>
    </source>
</evidence>
<evidence type="ECO:0000256" key="3">
    <source>
        <dbReference type="ARBA" id="ARBA00022603"/>
    </source>
</evidence>
<dbReference type="FunFam" id="3.40.50.12710:FF:000002">
    <property type="entry name" value="Protein arginine methyltransferase NDUFAF7"/>
    <property type="match status" value="1"/>
</dbReference>
<evidence type="ECO:0000256" key="2">
    <source>
        <dbReference type="ARBA" id="ARBA00005891"/>
    </source>
</evidence>
<evidence type="ECO:0000256" key="6">
    <source>
        <dbReference type="ARBA" id="ARBA00048612"/>
    </source>
</evidence>
<reference evidence="9" key="1">
    <citation type="submission" date="2014-03" db="EMBL/GenBank/DDBJ databases">
        <authorList>
            <person name="Casaregola S."/>
        </authorList>
    </citation>
    <scope>NUCLEOTIDE SEQUENCE [LARGE SCALE GENOMIC DNA]</scope>
    <source>
        <strain evidence="9">CLIB 918</strain>
    </source>
</reference>
<protein>
    <recommendedName>
        <fullName evidence="7">Protein arginine methyltransferase NDUFAF7</fullName>
        <ecNumber evidence="7">2.1.1.320</ecNumber>
    </recommendedName>
</protein>
<comment type="function">
    <text evidence="7">Arginine methyltransferase involved in the assembly or stability of mitochondrial NADH:ubiquinone oxidoreductase complex (complex I).</text>
</comment>
<keyword evidence="5 7" id="KW-0496">Mitochondrion</keyword>
<evidence type="ECO:0000313" key="10">
    <source>
        <dbReference type="Proteomes" id="UP000242525"/>
    </source>
</evidence>
<name>A0A0J9X6S4_GEOCN</name>
<dbReference type="AlphaFoldDB" id="A0A0J9X6S4"/>
<organism evidence="9 10">
    <name type="scientific">Geotrichum candidum</name>
    <name type="common">Oospora lactis</name>
    <name type="synonym">Dipodascus geotrichum</name>
    <dbReference type="NCBI Taxonomy" id="1173061"/>
    <lineage>
        <taxon>Eukaryota</taxon>
        <taxon>Fungi</taxon>
        <taxon>Dikarya</taxon>
        <taxon>Ascomycota</taxon>
        <taxon>Saccharomycotina</taxon>
        <taxon>Dipodascomycetes</taxon>
        <taxon>Dipodascales</taxon>
        <taxon>Dipodascaceae</taxon>
        <taxon>Geotrichum</taxon>
    </lineage>
</organism>
<keyword evidence="10" id="KW-1185">Reference proteome</keyword>
<dbReference type="PANTHER" id="PTHR12049">
    <property type="entry name" value="PROTEIN ARGININE METHYLTRANSFERASE NDUFAF7, MITOCHONDRIAL"/>
    <property type="match status" value="1"/>
</dbReference>
<comment type="subcellular location">
    <subcellularLocation>
        <location evidence="1 7">Mitochondrion</location>
    </subcellularLocation>
</comment>
<gene>
    <name evidence="9" type="ORF">BN980_GECA04s01561g</name>
</gene>